<comment type="caution">
    <text evidence="1">The sequence shown here is derived from an EMBL/GenBank/DDBJ whole genome shotgun (WGS) entry which is preliminary data.</text>
</comment>
<gene>
    <name evidence="1" type="ORF">ENF30_02380</name>
</gene>
<dbReference type="AlphaFoldDB" id="A0A7V0IAC3"/>
<dbReference type="EMBL" id="DQWQ01000103">
    <property type="protein sequence ID" value="HDD35628.1"/>
    <property type="molecule type" value="Genomic_DNA"/>
</dbReference>
<name>A0A7V0IAC3_DESA2</name>
<evidence type="ECO:0000313" key="1">
    <source>
        <dbReference type="EMBL" id="HDD35628.1"/>
    </source>
</evidence>
<sequence>MIGRFQVMATLQAARAYVLGLDLISAKSWGLNRAIFYAAAKRGFIKPKPHLIKEITIKGKPIAYDKLEVIKKTFGLFHLGDEMAYCVKINDRPMFVIGNQVQTEEDFYKQIELRFGNHFKECFKEAVKICRSYDPGILKSQRYFYETVYKPRRDELAQKWSQLAILEKKG</sequence>
<reference evidence="1" key="1">
    <citation type="journal article" date="2020" name="mSystems">
        <title>Genome- and Community-Level Interaction Insights into Carbon Utilization and Element Cycling Functions of Hydrothermarchaeota in Hydrothermal Sediment.</title>
        <authorList>
            <person name="Zhou Z."/>
            <person name="Liu Y."/>
            <person name="Xu W."/>
            <person name="Pan J."/>
            <person name="Luo Z.H."/>
            <person name="Li M."/>
        </authorList>
    </citation>
    <scope>NUCLEOTIDE SEQUENCE [LARGE SCALE GENOMIC DNA]</scope>
    <source>
        <strain evidence="1">HyVt-113</strain>
    </source>
</reference>
<dbReference type="Proteomes" id="UP000885706">
    <property type="component" value="Unassembled WGS sequence"/>
</dbReference>
<organism evidence="1">
    <name type="scientific">Desulfofervidus auxilii</name>
    <dbReference type="NCBI Taxonomy" id="1621989"/>
    <lineage>
        <taxon>Bacteria</taxon>
        <taxon>Pseudomonadati</taxon>
        <taxon>Thermodesulfobacteriota</taxon>
        <taxon>Candidatus Desulfofervidia</taxon>
        <taxon>Candidatus Desulfofervidales</taxon>
        <taxon>Candidatus Desulfofervidaceae</taxon>
        <taxon>Candidatus Desulfofervidus</taxon>
    </lineage>
</organism>
<proteinExistence type="predicted"/>
<accession>A0A7V0IAC3</accession>
<protein>
    <submittedName>
        <fullName evidence="1">Uncharacterized protein</fullName>
    </submittedName>
</protein>